<gene>
    <name evidence="2" type="ORF">DPM35_01095</name>
</gene>
<dbReference type="RefSeq" id="WP_112125502.1">
    <property type="nucleotide sequence ID" value="NZ_QMBQ01000001.1"/>
</dbReference>
<dbReference type="Pfam" id="PF14023">
    <property type="entry name" value="Bestrophin-like"/>
    <property type="match status" value="1"/>
</dbReference>
<reference evidence="3" key="1">
    <citation type="submission" date="2018-06" db="EMBL/GenBank/DDBJ databases">
        <authorList>
            <person name="Helene L.C."/>
            <person name="Dall'Agnol R."/>
            <person name="Delamuta J.R."/>
            <person name="Hungria M."/>
        </authorList>
    </citation>
    <scope>NUCLEOTIDE SEQUENCE [LARGE SCALE GENOMIC DNA]</scope>
    <source>
        <strain evidence="3">CNPSo 3140</strain>
    </source>
</reference>
<feature type="transmembrane region" description="Helical" evidence="1">
    <location>
        <begin position="181"/>
        <end position="200"/>
    </location>
</feature>
<feature type="transmembrane region" description="Helical" evidence="1">
    <location>
        <begin position="39"/>
        <end position="60"/>
    </location>
</feature>
<evidence type="ECO:0000256" key="1">
    <source>
        <dbReference type="SAM" id="Phobius"/>
    </source>
</evidence>
<dbReference type="EMBL" id="QMBQ01000001">
    <property type="protein sequence ID" value="RAZ79930.1"/>
    <property type="molecule type" value="Genomic_DNA"/>
</dbReference>
<sequence>MGEVLVGTAIFACLAGASLVSLMVHERFPAHHLGDDTSAVVRLAANLFVVMSSLVLGLMINSAKNTFESINGNVHTFATDLILLDRTLRHYGPEADSARQSLTAYVQRVVETSTADSDTTVVPNRLSELLLNQVGDLMAGLTPTDARQNAAQQAATQQLQKLVEQRWILAEQSEGAIPTPLIVLLVAWLTLIFASFGFRAPRNGTVVFTCLISAALVAAAIYLIIDMDSPFSGPIQISPAPLQRALAELTTQ</sequence>
<proteinExistence type="predicted"/>
<evidence type="ECO:0000313" key="2">
    <source>
        <dbReference type="EMBL" id="RAZ79930.1"/>
    </source>
</evidence>
<accession>A0A330GXR1</accession>
<evidence type="ECO:0000313" key="3">
    <source>
        <dbReference type="Proteomes" id="UP000251956"/>
    </source>
</evidence>
<name>A0A330GXR1_9HYPH</name>
<protein>
    <recommendedName>
        <fullName evidence="4">DUF4239 domain-containing protein</fullName>
    </recommendedName>
</protein>
<dbReference type="Proteomes" id="UP000251956">
    <property type="component" value="Unassembled WGS sequence"/>
</dbReference>
<organism evidence="2 3">
    <name type="scientific">Mesorhizobium atlanticum</name>
    <dbReference type="NCBI Taxonomy" id="2233532"/>
    <lineage>
        <taxon>Bacteria</taxon>
        <taxon>Pseudomonadati</taxon>
        <taxon>Pseudomonadota</taxon>
        <taxon>Alphaproteobacteria</taxon>
        <taxon>Hyphomicrobiales</taxon>
        <taxon>Phyllobacteriaceae</taxon>
        <taxon>Mesorhizobium</taxon>
    </lineage>
</organism>
<reference evidence="2 3" key="2">
    <citation type="submission" date="2018-07" db="EMBL/GenBank/DDBJ databases">
        <title>Diversity of Mesorhizobium strains in Brazil.</title>
        <authorList>
            <person name="Helene L.C.F."/>
            <person name="Dall'Agnol R."/>
            <person name="Delamuta J.R.M."/>
            <person name="Hungria M."/>
        </authorList>
    </citation>
    <scope>NUCLEOTIDE SEQUENCE [LARGE SCALE GENOMIC DNA]</scope>
    <source>
        <strain evidence="2 3">CNPSo 3140</strain>
    </source>
</reference>
<dbReference type="InterPro" id="IPR025333">
    <property type="entry name" value="DUF4239"/>
</dbReference>
<dbReference type="OrthoDB" id="4760162at2"/>
<keyword evidence="1" id="KW-1133">Transmembrane helix</keyword>
<keyword evidence="1" id="KW-0472">Membrane</keyword>
<evidence type="ECO:0008006" key="4">
    <source>
        <dbReference type="Google" id="ProtNLM"/>
    </source>
</evidence>
<dbReference type="AlphaFoldDB" id="A0A330GXR1"/>
<comment type="caution">
    <text evidence="2">The sequence shown here is derived from an EMBL/GenBank/DDBJ whole genome shotgun (WGS) entry which is preliminary data.</text>
</comment>
<keyword evidence="1" id="KW-0812">Transmembrane</keyword>
<keyword evidence="3" id="KW-1185">Reference proteome</keyword>
<feature type="transmembrane region" description="Helical" evidence="1">
    <location>
        <begin position="206"/>
        <end position="225"/>
    </location>
</feature>